<dbReference type="EMBL" id="CP032509">
    <property type="protein sequence ID" value="AZN73826.1"/>
    <property type="molecule type" value="Genomic_DNA"/>
</dbReference>
<accession>A0A3S9BA25</accession>
<dbReference type="Proteomes" id="UP000268192">
    <property type="component" value="Chromosome"/>
</dbReference>
<evidence type="ECO:0000313" key="2">
    <source>
        <dbReference type="Proteomes" id="UP000268192"/>
    </source>
</evidence>
<keyword evidence="2" id="KW-1185">Reference proteome</keyword>
<dbReference type="AlphaFoldDB" id="A0A3S9BA25"/>
<dbReference type="KEGG" id="abaw:D5400_14430"/>
<organism evidence="1 2">
    <name type="scientific">Georhizobium profundi</name>
    <dbReference type="NCBI Taxonomy" id="2341112"/>
    <lineage>
        <taxon>Bacteria</taxon>
        <taxon>Pseudomonadati</taxon>
        <taxon>Pseudomonadota</taxon>
        <taxon>Alphaproteobacteria</taxon>
        <taxon>Hyphomicrobiales</taxon>
        <taxon>Rhizobiaceae</taxon>
        <taxon>Georhizobium</taxon>
    </lineage>
</organism>
<dbReference type="OrthoDB" id="7916800at2"/>
<protein>
    <submittedName>
        <fullName evidence="1">Uncharacterized protein</fullName>
    </submittedName>
</protein>
<evidence type="ECO:0000313" key="1">
    <source>
        <dbReference type="EMBL" id="AZN73826.1"/>
    </source>
</evidence>
<reference evidence="1 2" key="1">
    <citation type="submission" date="2018-09" db="EMBL/GenBank/DDBJ databases">
        <title>Marinorhizobium profundi gen. nov., sp. nov., isolated from a deep-sea sediment sample from the New Britain Trench and proposal of Marinorhizobiaceae fam. nov. in the order Rhizobiales of the class Alphaproteobacteria.</title>
        <authorList>
            <person name="Cao J."/>
        </authorList>
    </citation>
    <scope>NUCLEOTIDE SEQUENCE [LARGE SCALE GENOMIC DNA]</scope>
    <source>
        <strain evidence="1 2">WS11</strain>
    </source>
</reference>
<name>A0A3S9BA25_9HYPH</name>
<gene>
    <name evidence="1" type="ORF">D5400_14430</name>
</gene>
<sequence length="76" mass="8573">MDGQTNGGRNHAHDPETIAFIRQMLGELRVMAEQQRCFMLCYLIEMAYVEAGDIQLGVKPSDIIRKKTDQSGRMTG</sequence>
<proteinExistence type="predicted"/>